<dbReference type="Proteomes" id="UP000019678">
    <property type="component" value="Unassembled WGS sequence"/>
</dbReference>
<name>A0A017T6Z9_9BACT</name>
<proteinExistence type="predicted"/>
<evidence type="ECO:0000313" key="2">
    <source>
        <dbReference type="Proteomes" id="UP000019678"/>
    </source>
</evidence>
<evidence type="ECO:0000313" key="1">
    <source>
        <dbReference type="EMBL" id="EYF04540.1"/>
    </source>
</evidence>
<organism evidence="1 2">
    <name type="scientific">Chondromyces apiculatus DSM 436</name>
    <dbReference type="NCBI Taxonomy" id="1192034"/>
    <lineage>
        <taxon>Bacteria</taxon>
        <taxon>Pseudomonadati</taxon>
        <taxon>Myxococcota</taxon>
        <taxon>Polyangia</taxon>
        <taxon>Polyangiales</taxon>
        <taxon>Polyangiaceae</taxon>
        <taxon>Chondromyces</taxon>
    </lineage>
</organism>
<dbReference type="EMBL" id="ASRX01000033">
    <property type="protein sequence ID" value="EYF04540.1"/>
    <property type="molecule type" value="Genomic_DNA"/>
</dbReference>
<sequence length="57" mass="5954">MVGPAHEGCVTNAGPDRYASLRGEIKESEPDVCIASGGEFVGQVLPAEPTTFCCKVE</sequence>
<reference evidence="1 2" key="1">
    <citation type="submission" date="2013-05" db="EMBL/GenBank/DDBJ databases">
        <title>Genome assembly of Chondromyces apiculatus DSM 436.</title>
        <authorList>
            <person name="Sharma G."/>
            <person name="Khatri I."/>
            <person name="Kaur C."/>
            <person name="Mayilraj S."/>
            <person name="Subramanian S."/>
        </authorList>
    </citation>
    <scope>NUCLEOTIDE SEQUENCE [LARGE SCALE GENOMIC DNA]</scope>
    <source>
        <strain evidence="1 2">DSM 436</strain>
    </source>
</reference>
<gene>
    <name evidence="1" type="ORF">CAP_4508</name>
</gene>
<keyword evidence="2" id="KW-1185">Reference proteome</keyword>
<dbReference type="AlphaFoldDB" id="A0A017T6Z9"/>
<protein>
    <submittedName>
        <fullName evidence="1">Uncharacterized protein</fullName>
    </submittedName>
</protein>
<accession>A0A017T6Z9</accession>
<comment type="caution">
    <text evidence="1">The sequence shown here is derived from an EMBL/GenBank/DDBJ whole genome shotgun (WGS) entry which is preliminary data.</text>
</comment>